<evidence type="ECO:0000256" key="1">
    <source>
        <dbReference type="ARBA" id="ARBA00022598"/>
    </source>
</evidence>
<feature type="domain" description="BPL/LPL catalytic" evidence="6">
    <location>
        <begin position="8"/>
        <end position="197"/>
    </location>
</feature>
<protein>
    <recommendedName>
        <fullName evidence="5">biotin--[biotin carboxyl-carrier protein] ligase</fullName>
        <ecNumber evidence="5">6.3.4.15</ecNumber>
    </recommendedName>
</protein>
<sequence length="268" mass="29627">MKETGYDQSTISQLIHTKWAGKTVHFVQETDSTNNWAKDLAKAGAPHGTLAVAEFQTAGKGRLGRSWKAEEGSSVMMSLVLKPDFSPECAPMLTLVMGLSIAQAVEMLGIPVSIKWPNDVVVSRKKICGILTEMALEGSSVRYVVIGVGINVNTEEFPREIQDKATSLLLETGHAYDRNQLIAYMMERFEENYDKFMQTQNMEKLLDSYDALLANKEQPVRVLDSREPYEGIAHGINENGGLIVEKDNGCTVCVRAGEVSVRGLYSYV</sequence>
<dbReference type="Gene3D" id="2.30.30.100">
    <property type="match status" value="1"/>
</dbReference>
<dbReference type="CDD" id="cd16442">
    <property type="entry name" value="BPL"/>
    <property type="match status" value="1"/>
</dbReference>
<dbReference type="PROSITE" id="PS51733">
    <property type="entry name" value="BPL_LPL_CATALYTIC"/>
    <property type="match status" value="1"/>
</dbReference>
<evidence type="ECO:0000313" key="7">
    <source>
        <dbReference type="EMBL" id="HJB28047.1"/>
    </source>
</evidence>
<organism evidence="7 8">
    <name type="scientific">Candidatus Blautia faecavium</name>
    <dbReference type="NCBI Taxonomy" id="2838487"/>
    <lineage>
        <taxon>Bacteria</taxon>
        <taxon>Bacillati</taxon>
        <taxon>Bacillota</taxon>
        <taxon>Clostridia</taxon>
        <taxon>Lachnospirales</taxon>
        <taxon>Lachnospiraceae</taxon>
        <taxon>Blautia</taxon>
    </lineage>
</organism>
<evidence type="ECO:0000259" key="6">
    <source>
        <dbReference type="PROSITE" id="PS51733"/>
    </source>
</evidence>
<dbReference type="PANTHER" id="PTHR12835:SF5">
    <property type="entry name" value="BIOTIN--PROTEIN LIGASE"/>
    <property type="match status" value="1"/>
</dbReference>
<dbReference type="GO" id="GO:0016740">
    <property type="term" value="F:transferase activity"/>
    <property type="evidence" value="ECO:0007669"/>
    <property type="project" value="UniProtKB-ARBA"/>
</dbReference>
<dbReference type="SUPFAM" id="SSF50037">
    <property type="entry name" value="C-terminal domain of transcriptional repressors"/>
    <property type="match status" value="1"/>
</dbReference>
<dbReference type="Gene3D" id="3.30.930.10">
    <property type="entry name" value="Bira Bifunctional Protein, Domain 2"/>
    <property type="match status" value="1"/>
</dbReference>
<gene>
    <name evidence="7" type="ORF">IAA06_04550</name>
</gene>
<dbReference type="InterPro" id="IPR003142">
    <property type="entry name" value="BPL_C"/>
</dbReference>
<reference evidence="7" key="1">
    <citation type="journal article" date="2021" name="PeerJ">
        <title>Extensive microbial diversity within the chicken gut microbiome revealed by metagenomics and culture.</title>
        <authorList>
            <person name="Gilroy R."/>
            <person name="Ravi A."/>
            <person name="Getino M."/>
            <person name="Pursley I."/>
            <person name="Horton D.L."/>
            <person name="Alikhan N.F."/>
            <person name="Baker D."/>
            <person name="Gharbi K."/>
            <person name="Hall N."/>
            <person name="Watson M."/>
            <person name="Adriaenssens E.M."/>
            <person name="Foster-Nyarko E."/>
            <person name="Jarju S."/>
            <person name="Secka A."/>
            <person name="Antonio M."/>
            <person name="Oren A."/>
            <person name="Chaudhuri R.R."/>
            <person name="La Ragione R."/>
            <person name="Hildebrand F."/>
            <person name="Pallen M.J."/>
        </authorList>
    </citation>
    <scope>NUCLEOTIDE SEQUENCE</scope>
    <source>
        <strain evidence="7">ChiSjej1B19-5720</strain>
    </source>
</reference>
<dbReference type="Pfam" id="PF03099">
    <property type="entry name" value="BPL_LplA_LipB"/>
    <property type="match status" value="1"/>
</dbReference>
<dbReference type="NCBIfam" id="TIGR00121">
    <property type="entry name" value="birA_ligase"/>
    <property type="match status" value="1"/>
</dbReference>
<comment type="caution">
    <text evidence="7">The sequence shown here is derived from an EMBL/GenBank/DDBJ whole genome shotgun (WGS) entry which is preliminary data.</text>
</comment>
<name>A0A9D2RVC3_9FIRM</name>
<dbReference type="AlphaFoldDB" id="A0A9D2RVC3"/>
<dbReference type="EC" id="6.3.4.15" evidence="5"/>
<dbReference type="SUPFAM" id="SSF55681">
    <property type="entry name" value="Class II aaRS and biotin synthetases"/>
    <property type="match status" value="1"/>
</dbReference>
<dbReference type="GO" id="GO:0009249">
    <property type="term" value="P:protein lipoylation"/>
    <property type="evidence" value="ECO:0007669"/>
    <property type="project" value="UniProtKB-ARBA"/>
</dbReference>
<dbReference type="Proteomes" id="UP000823842">
    <property type="component" value="Unassembled WGS sequence"/>
</dbReference>
<dbReference type="InterPro" id="IPR008988">
    <property type="entry name" value="Transcriptional_repressor_C"/>
</dbReference>
<dbReference type="GO" id="GO:0005737">
    <property type="term" value="C:cytoplasm"/>
    <property type="evidence" value="ECO:0007669"/>
    <property type="project" value="TreeGrafter"/>
</dbReference>
<evidence type="ECO:0000256" key="5">
    <source>
        <dbReference type="ARBA" id="ARBA00024227"/>
    </source>
</evidence>
<dbReference type="EMBL" id="DWYZ01000090">
    <property type="protein sequence ID" value="HJB28047.1"/>
    <property type="molecule type" value="Genomic_DNA"/>
</dbReference>
<evidence type="ECO:0000313" key="8">
    <source>
        <dbReference type="Proteomes" id="UP000823842"/>
    </source>
</evidence>
<evidence type="ECO:0000256" key="2">
    <source>
        <dbReference type="ARBA" id="ARBA00022741"/>
    </source>
</evidence>
<dbReference type="PANTHER" id="PTHR12835">
    <property type="entry name" value="BIOTIN PROTEIN LIGASE"/>
    <property type="match status" value="1"/>
</dbReference>
<dbReference type="InterPro" id="IPR045864">
    <property type="entry name" value="aa-tRNA-synth_II/BPL/LPL"/>
</dbReference>
<keyword evidence="4" id="KW-0092">Biotin</keyword>
<reference evidence="7" key="2">
    <citation type="submission" date="2021-04" db="EMBL/GenBank/DDBJ databases">
        <authorList>
            <person name="Gilroy R."/>
        </authorList>
    </citation>
    <scope>NUCLEOTIDE SEQUENCE</scope>
    <source>
        <strain evidence="7">ChiSjej1B19-5720</strain>
    </source>
</reference>
<dbReference type="GO" id="GO:0005524">
    <property type="term" value="F:ATP binding"/>
    <property type="evidence" value="ECO:0007669"/>
    <property type="project" value="UniProtKB-KW"/>
</dbReference>
<evidence type="ECO:0000256" key="3">
    <source>
        <dbReference type="ARBA" id="ARBA00022840"/>
    </source>
</evidence>
<keyword evidence="1 7" id="KW-0436">Ligase</keyword>
<keyword evidence="3" id="KW-0067">ATP-binding</keyword>
<dbReference type="Pfam" id="PF02237">
    <property type="entry name" value="BPL_C"/>
    <property type="match status" value="1"/>
</dbReference>
<dbReference type="GO" id="GO:0004077">
    <property type="term" value="F:biotin--[biotin carboxyl-carrier protein] ligase activity"/>
    <property type="evidence" value="ECO:0007669"/>
    <property type="project" value="UniProtKB-EC"/>
</dbReference>
<proteinExistence type="predicted"/>
<keyword evidence="2" id="KW-0547">Nucleotide-binding</keyword>
<evidence type="ECO:0000256" key="4">
    <source>
        <dbReference type="ARBA" id="ARBA00023267"/>
    </source>
</evidence>
<accession>A0A9D2RVC3</accession>
<dbReference type="InterPro" id="IPR004408">
    <property type="entry name" value="Biotin_CoA_COase_ligase"/>
</dbReference>
<dbReference type="InterPro" id="IPR004143">
    <property type="entry name" value="BPL_LPL_catalytic"/>
</dbReference>